<evidence type="ECO:0000313" key="1">
    <source>
        <dbReference type="EMBL" id="KAJ8630952.1"/>
    </source>
</evidence>
<proteinExistence type="predicted"/>
<reference evidence="1 2" key="1">
    <citation type="journal article" date="2022" name="Hortic Res">
        <title>A haplotype resolved chromosomal level avocado genome allows analysis of novel avocado genes.</title>
        <authorList>
            <person name="Nath O."/>
            <person name="Fletcher S.J."/>
            <person name="Hayward A."/>
            <person name="Shaw L.M."/>
            <person name="Masouleh A.K."/>
            <person name="Furtado A."/>
            <person name="Henry R.J."/>
            <person name="Mitter N."/>
        </authorList>
    </citation>
    <scope>NUCLEOTIDE SEQUENCE [LARGE SCALE GENOMIC DNA]</scope>
    <source>
        <strain evidence="2">cv. Hass</strain>
    </source>
</reference>
<organism evidence="1 2">
    <name type="scientific">Persea americana</name>
    <name type="common">Avocado</name>
    <dbReference type="NCBI Taxonomy" id="3435"/>
    <lineage>
        <taxon>Eukaryota</taxon>
        <taxon>Viridiplantae</taxon>
        <taxon>Streptophyta</taxon>
        <taxon>Embryophyta</taxon>
        <taxon>Tracheophyta</taxon>
        <taxon>Spermatophyta</taxon>
        <taxon>Magnoliopsida</taxon>
        <taxon>Magnoliidae</taxon>
        <taxon>Laurales</taxon>
        <taxon>Lauraceae</taxon>
        <taxon>Persea</taxon>
    </lineage>
</organism>
<accession>A0ACC2LC66</accession>
<protein>
    <submittedName>
        <fullName evidence="1">Uncharacterized protein</fullName>
    </submittedName>
</protein>
<keyword evidence="2" id="KW-1185">Reference proteome</keyword>
<dbReference type="EMBL" id="CM056815">
    <property type="protein sequence ID" value="KAJ8630952.1"/>
    <property type="molecule type" value="Genomic_DNA"/>
</dbReference>
<name>A0ACC2LC66_PERAE</name>
<dbReference type="Proteomes" id="UP001234297">
    <property type="component" value="Chromosome 7"/>
</dbReference>
<comment type="caution">
    <text evidence="1">The sequence shown here is derived from an EMBL/GenBank/DDBJ whole genome shotgun (WGS) entry which is preliminary data.</text>
</comment>
<sequence>MNNSSSSSFSKPTKPTSVLPHPTPSLRQLYLIGKKLGQGQFGTTYLCVEKSTGLEYACKSIPKRKLFCKEDYEDVWREIQIMHHLSEHPNVVRIKGAYEDAVFVHIVMELCAGGELFDRIVQKGHYTERKAACLIKTIVGVVEGCHSLGVMHRDLKPENFLFSSADEEDTTLKATDFGLSIFYTPGKTFSEVVGSPYYVAPEVLLKHYGPEADVWSAGVILYILLSGVPPFWAGHSWILDDKVAPDRPLDSAVLSRLKHFSAMNKIKKMALRVIAEKMSEEEIGGLKELFKMIDTDNSGTITFEELKDGLRRVGSELMESEIKALMDAADIDNSGTIDYGEFLAATMHLNKMEREENLVSAFSFFDKDDSGYITIDELQQACRQFGLSEVHLDEMIKEIDQNNDGQIDYSEFAAMMRKGNAGGVGRRTMRNSLNLHLGEALKLGDH</sequence>
<evidence type="ECO:0000313" key="2">
    <source>
        <dbReference type="Proteomes" id="UP001234297"/>
    </source>
</evidence>
<gene>
    <name evidence="1" type="ORF">MRB53_024275</name>
</gene>